<evidence type="ECO:0000259" key="3">
    <source>
        <dbReference type="Pfam" id="PF13581"/>
    </source>
</evidence>
<dbReference type="Gene3D" id="3.30.565.10">
    <property type="entry name" value="Histidine kinase-like ATPase, C-terminal domain"/>
    <property type="match status" value="1"/>
</dbReference>
<dbReference type="GO" id="GO:0004674">
    <property type="term" value="F:protein serine/threonine kinase activity"/>
    <property type="evidence" value="ECO:0007669"/>
    <property type="project" value="UniProtKB-KW"/>
</dbReference>
<dbReference type="PANTHER" id="PTHR35526">
    <property type="entry name" value="ANTI-SIGMA-F FACTOR RSBW-RELATED"/>
    <property type="match status" value="1"/>
</dbReference>
<reference evidence="4 5" key="1">
    <citation type="submission" date="2019-12" db="EMBL/GenBank/DDBJ databases">
        <title>Nocardia macrotermitis sp. nov. and Nocardia aurantia sp. nov., isolated from the gut of the fungus growing-termite Macrotermes natalensis.</title>
        <authorList>
            <person name="Christine B."/>
            <person name="Rene B."/>
        </authorList>
    </citation>
    <scope>NUCLEOTIDE SEQUENCE [LARGE SCALE GENOMIC DNA]</scope>
    <source>
        <strain evidence="4 5">DSM 102126</strain>
    </source>
</reference>
<sequence length="217" mass="22950">MASESFRQRGVAQRDCRNPQGLTNSVEQSGEGSCAAEILTRRCRVTARGRNVTSCPGAPPPNASRAGGPPVKVSPQTTDPLAPPAGWTWPLPDGPECARHARAVLDEALAALGVSAEARADARLMVSELATNAHQHASGRRPHELWLCRDAASGTVYCAVFDRDASARLPGYSWTSGDCGRGLAIVRELSGGRWGTRADVARLGDPEPGKAVWFAIT</sequence>
<dbReference type="EMBL" id="WUTW01000003">
    <property type="protein sequence ID" value="MXQ65927.1"/>
    <property type="molecule type" value="Genomic_DNA"/>
</dbReference>
<evidence type="ECO:0000256" key="2">
    <source>
        <dbReference type="SAM" id="MobiDB-lite"/>
    </source>
</evidence>
<dbReference type="InterPro" id="IPR003594">
    <property type="entry name" value="HATPase_dom"/>
</dbReference>
<dbReference type="CDD" id="cd16936">
    <property type="entry name" value="HATPase_RsbW-like"/>
    <property type="match status" value="1"/>
</dbReference>
<feature type="compositionally biased region" description="Polar residues" evidence="2">
    <location>
        <begin position="20"/>
        <end position="31"/>
    </location>
</feature>
<evidence type="ECO:0000313" key="4">
    <source>
        <dbReference type="EMBL" id="MXQ65927.1"/>
    </source>
</evidence>
<organism evidence="4 5">
    <name type="scientific">Actinomadura rayongensis</name>
    <dbReference type="NCBI Taxonomy" id="1429076"/>
    <lineage>
        <taxon>Bacteria</taxon>
        <taxon>Bacillati</taxon>
        <taxon>Actinomycetota</taxon>
        <taxon>Actinomycetes</taxon>
        <taxon>Streptosporangiales</taxon>
        <taxon>Thermomonosporaceae</taxon>
        <taxon>Actinomadura</taxon>
    </lineage>
</organism>
<evidence type="ECO:0000313" key="5">
    <source>
        <dbReference type="Proteomes" id="UP000431901"/>
    </source>
</evidence>
<dbReference type="AlphaFoldDB" id="A0A6I4W6W6"/>
<dbReference type="SUPFAM" id="SSF55874">
    <property type="entry name" value="ATPase domain of HSP90 chaperone/DNA topoisomerase II/histidine kinase"/>
    <property type="match status" value="1"/>
</dbReference>
<feature type="region of interest" description="Disordered" evidence="2">
    <location>
        <begin position="1"/>
        <end position="31"/>
    </location>
</feature>
<feature type="domain" description="Histidine kinase/HSP90-like ATPase" evidence="3">
    <location>
        <begin position="95"/>
        <end position="189"/>
    </location>
</feature>
<proteinExistence type="predicted"/>
<accession>A0A6I4W6W6</accession>
<dbReference type="Pfam" id="PF13581">
    <property type="entry name" value="HATPase_c_2"/>
    <property type="match status" value="1"/>
</dbReference>
<keyword evidence="1" id="KW-0808">Transferase</keyword>
<protein>
    <recommendedName>
        <fullName evidence="3">Histidine kinase/HSP90-like ATPase domain-containing protein</fullName>
    </recommendedName>
</protein>
<comment type="caution">
    <text evidence="4">The sequence shown here is derived from an EMBL/GenBank/DDBJ whole genome shotgun (WGS) entry which is preliminary data.</text>
</comment>
<dbReference type="InterPro" id="IPR036890">
    <property type="entry name" value="HATPase_C_sf"/>
</dbReference>
<dbReference type="PANTHER" id="PTHR35526:SF3">
    <property type="entry name" value="ANTI-SIGMA-F FACTOR RSBW"/>
    <property type="match status" value="1"/>
</dbReference>
<evidence type="ECO:0000256" key="1">
    <source>
        <dbReference type="ARBA" id="ARBA00022527"/>
    </source>
</evidence>
<keyword evidence="5" id="KW-1185">Reference proteome</keyword>
<keyword evidence="1" id="KW-0723">Serine/threonine-protein kinase</keyword>
<dbReference type="Proteomes" id="UP000431901">
    <property type="component" value="Unassembled WGS sequence"/>
</dbReference>
<name>A0A6I4W6W6_9ACTN</name>
<dbReference type="InterPro" id="IPR050267">
    <property type="entry name" value="Anti-sigma-factor_SerPK"/>
</dbReference>
<keyword evidence="1" id="KW-0418">Kinase</keyword>
<gene>
    <name evidence="4" type="ORF">GQ466_18055</name>
</gene>
<dbReference type="OrthoDB" id="3529510at2"/>
<feature type="region of interest" description="Disordered" evidence="2">
    <location>
        <begin position="50"/>
        <end position="82"/>
    </location>
</feature>